<dbReference type="AlphaFoldDB" id="A0A5E7GST2"/>
<feature type="transmembrane region" description="Helical" evidence="1">
    <location>
        <begin position="21"/>
        <end position="44"/>
    </location>
</feature>
<keyword evidence="1" id="KW-0472">Membrane</keyword>
<organism evidence="2 3">
    <name type="scientific">Pseudomonas fluorescens</name>
    <dbReference type="NCBI Taxonomy" id="294"/>
    <lineage>
        <taxon>Bacteria</taxon>
        <taxon>Pseudomonadati</taxon>
        <taxon>Pseudomonadota</taxon>
        <taxon>Gammaproteobacteria</taxon>
        <taxon>Pseudomonadales</taxon>
        <taxon>Pseudomonadaceae</taxon>
        <taxon>Pseudomonas</taxon>
    </lineage>
</organism>
<evidence type="ECO:0000256" key="1">
    <source>
        <dbReference type="SAM" id="Phobius"/>
    </source>
</evidence>
<gene>
    <name evidence="2" type="ORF">PS880_00343</name>
</gene>
<sequence length="51" mass="5654">MATTSKSIALITKRPIRLYKQLAELCLLFIVLLMMLALSAVLVMEFTLGAL</sequence>
<accession>A0A5E7GST2</accession>
<reference evidence="2 3" key="1">
    <citation type="submission" date="2019-09" db="EMBL/GenBank/DDBJ databases">
        <authorList>
            <person name="Chandra G."/>
            <person name="Truman W A."/>
        </authorList>
    </citation>
    <scope>NUCLEOTIDE SEQUENCE [LARGE SCALE GENOMIC DNA]</scope>
    <source>
        <strain evidence="2">PS880</strain>
    </source>
</reference>
<evidence type="ECO:0000313" key="3">
    <source>
        <dbReference type="Proteomes" id="UP000375525"/>
    </source>
</evidence>
<name>A0A5E7GST2_PSEFL</name>
<protein>
    <submittedName>
        <fullName evidence="2">Uncharacterized protein</fullName>
    </submittedName>
</protein>
<dbReference type="EMBL" id="CABVIH010000001">
    <property type="protein sequence ID" value="VVO51773.1"/>
    <property type="molecule type" value="Genomic_DNA"/>
</dbReference>
<dbReference type="RefSeq" id="WP_191624626.1">
    <property type="nucleotide sequence ID" value="NZ_CABVIH010000001.1"/>
</dbReference>
<keyword evidence="1" id="KW-0812">Transmembrane</keyword>
<keyword evidence="1" id="KW-1133">Transmembrane helix</keyword>
<evidence type="ECO:0000313" key="2">
    <source>
        <dbReference type="EMBL" id="VVO51773.1"/>
    </source>
</evidence>
<dbReference type="Proteomes" id="UP000375525">
    <property type="component" value="Unassembled WGS sequence"/>
</dbReference>
<proteinExistence type="predicted"/>